<proteinExistence type="inferred from homology"/>
<dbReference type="InterPro" id="IPR036259">
    <property type="entry name" value="MFS_trans_sf"/>
</dbReference>
<dbReference type="SUPFAM" id="SSF103473">
    <property type="entry name" value="MFS general substrate transporter"/>
    <property type="match status" value="1"/>
</dbReference>
<dbReference type="OrthoDB" id="6499973at2759"/>
<comment type="subcellular location">
    <subcellularLocation>
        <location evidence="1">Membrane</location>
        <topology evidence="1">Multi-pass membrane protein</topology>
    </subcellularLocation>
</comment>
<keyword evidence="3" id="KW-0812">Transmembrane</keyword>
<comment type="similarity">
    <text evidence="2">Belongs to the major facilitator superfamily. Monocarboxylate porter (TC 2.A.1.13) family.</text>
</comment>
<dbReference type="Proteomes" id="UP000799766">
    <property type="component" value="Unassembled WGS sequence"/>
</dbReference>
<reference evidence="4" key="1">
    <citation type="journal article" date="2020" name="Stud. Mycol.">
        <title>101 Dothideomycetes genomes: a test case for predicting lifestyles and emergence of pathogens.</title>
        <authorList>
            <person name="Haridas S."/>
            <person name="Albert R."/>
            <person name="Binder M."/>
            <person name="Bloem J."/>
            <person name="Labutti K."/>
            <person name="Salamov A."/>
            <person name="Andreopoulos B."/>
            <person name="Baker S."/>
            <person name="Barry K."/>
            <person name="Bills G."/>
            <person name="Bluhm B."/>
            <person name="Cannon C."/>
            <person name="Castanera R."/>
            <person name="Culley D."/>
            <person name="Daum C."/>
            <person name="Ezra D."/>
            <person name="Gonzalez J."/>
            <person name="Henrissat B."/>
            <person name="Kuo A."/>
            <person name="Liang C."/>
            <person name="Lipzen A."/>
            <person name="Lutzoni F."/>
            <person name="Magnuson J."/>
            <person name="Mondo S."/>
            <person name="Nolan M."/>
            <person name="Ohm R."/>
            <person name="Pangilinan J."/>
            <person name="Park H.-J."/>
            <person name="Ramirez L."/>
            <person name="Alfaro M."/>
            <person name="Sun H."/>
            <person name="Tritt A."/>
            <person name="Yoshinaga Y."/>
            <person name="Zwiers L.-H."/>
            <person name="Turgeon B."/>
            <person name="Goodwin S."/>
            <person name="Spatafora J."/>
            <person name="Crous P."/>
            <person name="Grigoriev I."/>
        </authorList>
    </citation>
    <scope>NUCLEOTIDE SEQUENCE</scope>
    <source>
        <strain evidence="4">ATCC 16933</strain>
    </source>
</reference>
<feature type="transmembrane region" description="Helical" evidence="3">
    <location>
        <begin position="425"/>
        <end position="448"/>
    </location>
</feature>
<dbReference type="AlphaFoldDB" id="A0A6A6P224"/>
<dbReference type="GO" id="GO:0022857">
    <property type="term" value="F:transmembrane transporter activity"/>
    <property type="evidence" value="ECO:0007669"/>
    <property type="project" value="InterPro"/>
</dbReference>
<feature type="transmembrane region" description="Helical" evidence="3">
    <location>
        <begin position="357"/>
        <end position="381"/>
    </location>
</feature>
<dbReference type="InterPro" id="IPR011701">
    <property type="entry name" value="MFS"/>
</dbReference>
<feature type="transmembrane region" description="Helical" evidence="3">
    <location>
        <begin position="194"/>
        <end position="213"/>
    </location>
</feature>
<feature type="transmembrane region" description="Helical" evidence="3">
    <location>
        <begin position="334"/>
        <end position="351"/>
    </location>
</feature>
<dbReference type="EMBL" id="MU001680">
    <property type="protein sequence ID" value="KAF2457493.1"/>
    <property type="molecule type" value="Genomic_DNA"/>
</dbReference>
<protein>
    <submittedName>
        <fullName evidence="4">Major facilitator superfamily domain-containing protein</fullName>
    </submittedName>
</protein>
<evidence type="ECO:0000256" key="1">
    <source>
        <dbReference type="ARBA" id="ARBA00004141"/>
    </source>
</evidence>
<dbReference type="PANTHER" id="PTHR11360">
    <property type="entry name" value="MONOCARBOXYLATE TRANSPORTER"/>
    <property type="match status" value="1"/>
</dbReference>
<evidence type="ECO:0000313" key="5">
    <source>
        <dbReference type="Proteomes" id="UP000799766"/>
    </source>
</evidence>
<keyword evidence="3" id="KW-1133">Transmembrane helix</keyword>
<gene>
    <name evidence="4" type="ORF">BDY21DRAFT_320809</name>
</gene>
<feature type="transmembrane region" description="Helical" evidence="3">
    <location>
        <begin position="269"/>
        <end position="291"/>
    </location>
</feature>
<organism evidence="4 5">
    <name type="scientific">Lineolata rhizophorae</name>
    <dbReference type="NCBI Taxonomy" id="578093"/>
    <lineage>
        <taxon>Eukaryota</taxon>
        <taxon>Fungi</taxon>
        <taxon>Dikarya</taxon>
        <taxon>Ascomycota</taxon>
        <taxon>Pezizomycotina</taxon>
        <taxon>Dothideomycetes</taxon>
        <taxon>Dothideomycetes incertae sedis</taxon>
        <taxon>Lineolatales</taxon>
        <taxon>Lineolataceae</taxon>
        <taxon>Lineolata</taxon>
    </lineage>
</organism>
<feature type="transmembrane region" description="Helical" evidence="3">
    <location>
        <begin position="161"/>
        <end position="182"/>
    </location>
</feature>
<feature type="transmembrane region" description="Helical" evidence="3">
    <location>
        <begin position="303"/>
        <end position="322"/>
    </location>
</feature>
<sequence length="532" mass="57746">MEKRLEAGVRPSSYHPHVDFGDEPDLGFNVNRTGDTSSISSASATFESTELSGDEAHFILDGGYGWVNVLCVFVVFVSTWGVVASYAVCLAHYLNNKIFPEATVVDYAFIGGLNFSMAMVVASPVTILTRNLGVQIPMLMGVVLQTGGFIIASYSKKIWTIYLSQGVLVGFGVGFLFIPSITVIPEWFTKKRSLANGLASAGAGVGGLIFAHALDSMIWSVGLPWALRVVGITSGVLNLVATAFTRSRRSPTKPKMRAFDLSLLQQPKVILLLGWSFMSMFGFMTVLFSMPDFSRSIGLSSKQMAASAMILNAGTALGRPFIGVLSDRFGRIEVAGTITFFCGLCIFTTWIPAQEFAITALFCVLSGPMIGVFWATIGPLCAEVVGLRDTPSALSLCWCTIALPTGFAEVIALKLRRSPDQGREYLCPQVFAGMTFVAASVFILMLWVRHRRPRCIACSLKVPRHLRPLHFPLAKPTQVLVIGTLPYLPPSLSVSTIAAKSQNSLSKSIVPLPRAKTVQDLREKRHATVEHM</sequence>
<dbReference type="Pfam" id="PF07690">
    <property type="entry name" value="MFS_1"/>
    <property type="match status" value="1"/>
</dbReference>
<dbReference type="InterPro" id="IPR050327">
    <property type="entry name" value="Proton-linked_MCT"/>
</dbReference>
<evidence type="ECO:0000256" key="2">
    <source>
        <dbReference type="ARBA" id="ARBA00006727"/>
    </source>
</evidence>
<keyword evidence="5" id="KW-1185">Reference proteome</keyword>
<accession>A0A6A6P224</accession>
<feature type="transmembrane region" description="Helical" evidence="3">
    <location>
        <begin position="107"/>
        <end position="129"/>
    </location>
</feature>
<name>A0A6A6P224_9PEZI</name>
<keyword evidence="3" id="KW-0472">Membrane</keyword>
<feature type="transmembrane region" description="Helical" evidence="3">
    <location>
        <begin position="66"/>
        <end position="87"/>
    </location>
</feature>
<dbReference type="GO" id="GO:0016020">
    <property type="term" value="C:membrane"/>
    <property type="evidence" value="ECO:0007669"/>
    <property type="project" value="UniProtKB-SubCell"/>
</dbReference>
<evidence type="ECO:0000256" key="3">
    <source>
        <dbReference type="SAM" id="Phobius"/>
    </source>
</evidence>
<feature type="transmembrane region" description="Helical" evidence="3">
    <location>
        <begin position="393"/>
        <end position="413"/>
    </location>
</feature>
<dbReference type="Gene3D" id="1.20.1250.20">
    <property type="entry name" value="MFS general substrate transporter like domains"/>
    <property type="match status" value="2"/>
</dbReference>
<feature type="transmembrane region" description="Helical" evidence="3">
    <location>
        <begin position="225"/>
        <end position="248"/>
    </location>
</feature>
<dbReference type="PANTHER" id="PTHR11360:SF315">
    <property type="entry name" value="TRANSPORTER MCH2-RELATED"/>
    <property type="match status" value="1"/>
</dbReference>
<evidence type="ECO:0000313" key="4">
    <source>
        <dbReference type="EMBL" id="KAF2457493.1"/>
    </source>
</evidence>
<feature type="transmembrane region" description="Helical" evidence="3">
    <location>
        <begin position="136"/>
        <end position="155"/>
    </location>
</feature>